<protein>
    <submittedName>
        <fullName evidence="1">Uncharacterized protein</fullName>
    </submittedName>
</protein>
<sequence length="147" mass="16658">MTHSLPAYNTTISTRISWSVRIADFLEIFAKSMSDRLSVRILTDINSRTVFFEAQLALIPEMSVSEAEQRISMLRKILPSMEKLDTAITKFNHPEIAKSFKLQKKAVFKIEAKLHQIINAKSEMIETPEYLKSGISDLGLESLPTSL</sequence>
<organism evidence="1 2">
    <name type="scientific">Dyadobacter pollutisoli</name>
    <dbReference type="NCBI Taxonomy" id="2910158"/>
    <lineage>
        <taxon>Bacteria</taxon>
        <taxon>Pseudomonadati</taxon>
        <taxon>Bacteroidota</taxon>
        <taxon>Cytophagia</taxon>
        <taxon>Cytophagales</taxon>
        <taxon>Spirosomataceae</taxon>
        <taxon>Dyadobacter</taxon>
    </lineage>
</organism>
<dbReference type="RefSeq" id="WP_244819933.1">
    <property type="nucleotide sequence ID" value="NZ_CP112998.1"/>
</dbReference>
<dbReference type="KEGG" id="dpf:ON006_11510"/>
<dbReference type="AlphaFoldDB" id="A0A9E8SNN5"/>
<gene>
    <name evidence="1" type="ORF">ON006_11510</name>
</gene>
<evidence type="ECO:0000313" key="2">
    <source>
        <dbReference type="Proteomes" id="UP001164653"/>
    </source>
</evidence>
<dbReference type="Proteomes" id="UP001164653">
    <property type="component" value="Chromosome"/>
</dbReference>
<reference evidence="1" key="1">
    <citation type="submission" date="2022-11" db="EMBL/GenBank/DDBJ databases">
        <title>Dyadobacter pollutisoli sp. nov., isolated from plastic dumped soil.</title>
        <authorList>
            <person name="Kim J.M."/>
            <person name="Kim K.R."/>
            <person name="Lee J.K."/>
            <person name="Hao L."/>
            <person name="Jeon C.O."/>
        </authorList>
    </citation>
    <scope>NUCLEOTIDE SEQUENCE</scope>
    <source>
        <strain evidence="1">U1</strain>
    </source>
</reference>
<accession>A0A9E8SNN5</accession>
<name>A0A9E8SNN5_9BACT</name>
<evidence type="ECO:0000313" key="1">
    <source>
        <dbReference type="EMBL" id="WAC14564.1"/>
    </source>
</evidence>
<dbReference type="EMBL" id="CP112998">
    <property type="protein sequence ID" value="WAC14564.1"/>
    <property type="molecule type" value="Genomic_DNA"/>
</dbReference>
<proteinExistence type="predicted"/>
<keyword evidence="2" id="KW-1185">Reference proteome</keyword>